<keyword evidence="2" id="KW-0540">Nuclease</keyword>
<evidence type="ECO:0000256" key="1">
    <source>
        <dbReference type="ARBA" id="ARBA00022649"/>
    </source>
</evidence>
<dbReference type="GO" id="GO:0016787">
    <property type="term" value="F:hydrolase activity"/>
    <property type="evidence" value="ECO:0007669"/>
    <property type="project" value="UniProtKB-KW"/>
</dbReference>
<name>A0A4P8KZG6_9BACT</name>
<reference evidence="5 6" key="2">
    <citation type="submission" date="2019-05" db="EMBL/GenBank/DDBJ databases">
        <authorList>
            <person name="Suflita J.M."/>
            <person name="Marks C.R."/>
        </authorList>
    </citation>
    <scope>NUCLEOTIDE SEQUENCE [LARGE SCALE GENOMIC DNA]</scope>
    <source>
        <strain evidence="5 6">ALDC</strain>
    </source>
</reference>
<dbReference type="InterPro" id="IPR037038">
    <property type="entry name" value="HepT-like_sf"/>
</dbReference>
<sequence length="152" mass="17475">MTPTALRRTVVTERAAWIRNMLDGIRSLPLESLDAFLGDPRNAAAAESYLRRALEALLDLGRHLLAKGFAVAPTEYKEMARELERSQVLRAEEARRLRQLAGYRNRLVHFYHEVGVEELYDLCAHRAADIETLLERLLNWIQDHPEKIDTAL</sequence>
<keyword evidence="1" id="KW-1277">Toxin-antitoxin system</keyword>
<proteinExistence type="inferred from homology"/>
<dbReference type="PANTHER" id="PTHR33397:SF3">
    <property type="entry name" value="MRNA NUCLEASE HEPT"/>
    <property type="match status" value="1"/>
</dbReference>
<dbReference type="PANTHER" id="PTHR33397">
    <property type="entry name" value="UPF0331 PROTEIN YUTE"/>
    <property type="match status" value="1"/>
</dbReference>
<dbReference type="RefSeq" id="WP_137422770.1">
    <property type="nucleotide sequence ID" value="NZ_CP040098.1"/>
</dbReference>
<reference evidence="5 6" key="1">
    <citation type="submission" date="2019-05" db="EMBL/GenBank/DDBJ databases">
        <title>The Complete Genome Sequence of the n-alkane-degrading Desulfoglaeba alkanexedens ALDC reveals multiple alkylsuccinate synthase gene clusters.</title>
        <authorList>
            <person name="Callaghan A.V."/>
            <person name="Davidova I.A."/>
            <person name="Duncan K.E."/>
            <person name="Morris B."/>
            <person name="McInerney M.J."/>
        </authorList>
    </citation>
    <scope>NUCLEOTIDE SEQUENCE [LARGE SCALE GENOMIC DNA]</scope>
    <source>
        <strain evidence="5 6">ALDC</strain>
    </source>
</reference>
<protein>
    <submittedName>
        <fullName evidence="5">DUF86 domain-containing protein</fullName>
    </submittedName>
</protein>
<dbReference type="InterPro" id="IPR052379">
    <property type="entry name" value="Type_VII_TA_RNase"/>
</dbReference>
<dbReference type="EMBL" id="CP040098">
    <property type="protein sequence ID" value="QCQ20800.1"/>
    <property type="molecule type" value="Genomic_DNA"/>
</dbReference>
<evidence type="ECO:0000256" key="2">
    <source>
        <dbReference type="ARBA" id="ARBA00022722"/>
    </source>
</evidence>
<dbReference type="OrthoDB" id="5368533at2"/>
<gene>
    <name evidence="5" type="ORF">FDQ92_00410</name>
</gene>
<dbReference type="AlphaFoldDB" id="A0A4P8KZG6"/>
<dbReference type="GO" id="GO:0004540">
    <property type="term" value="F:RNA nuclease activity"/>
    <property type="evidence" value="ECO:0007669"/>
    <property type="project" value="InterPro"/>
</dbReference>
<accession>A0A4P8KZG6</accession>
<evidence type="ECO:0000256" key="4">
    <source>
        <dbReference type="ARBA" id="ARBA00024207"/>
    </source>
</evidence>
<dbReference type="Proteomes" id="UP000298602">
    <property type="component" value="Chromosome"/>
</dbReference>
<organism evidence="5 6">
    <name type="scientific">Desulfoglaeba alkanexedens ALDC</name>
    <dbReference type="NCBI Taxonomy" id="980445"/>
    <lineage>
        <taxon>Bacteria</taxon>
        <taxon>Pseudomonadati</taxon>
        <taxon>Thermodesulfobacteriota</taxon>
        <taxon>Syntrophobacteria</taxon>
        <taxon>Syntrophobacterales</taxon>
        <taxon>Syntrophobacteraceae</taxon>
        <taxon>Desulfoglaeba</taxon>
    </lineage>
</organism>
<evidence type="ECO:0000313" key="5">
    <source>
        <dbReference type="EMBL" id="QCQ20800.1"/>
    </source>
</evidence>
<keyword evidence="3" id="KW-0378">Hydrolase</keyword>
<keyword evidence="6" id="KW-1185">Reference proteome</keyword>
<dbReference type="Pfam" id="PF01934">
    <property type="entry name" value="HepT-like"/>
    <property type="match status" value="1"/>
</dbReference>
<dbReference type="InterPro" id="IPR008201">
    <property type="entry name" value="HepT-like"/>
</dbReference>
<dbReference type="Gene3D" id="1.20.120.580">
    <property type="entry name" value="bsu32300-like"/>
    <property type="match status" value="1"/>
</dbReference>
<dbReference type="GO" id="GO:0110001">
    <property type="term" value="C:toxin-antitoxin complex"/>
    <property type="evidence" value="ECO:0007669"/>
    <property type="project" value="InterPro"/>
</dbReference>
<dbReference type="NCBIfam" id="NF047751">
    <property type="entry name" value="HepT_toxin"/>
    <property type="match status" value="1"/>
</dbReference>
<comment type="similarity">
    <text evidence="4">Belongs to the HepT RNase toxin family.</text>
</comment>
<dbReference type="KEGG" id="dax:FDQ92_00410"/>
<evidence type="ECO:0000256" key="3">
    <source>
        <dbReference type="ARBA" id="ARBA00022801"/>
    </source>
</evidence>
<evidence type="ECO:0000313" key="6">
    <source>
        <dbReference type="Proteomes" id="UP000298602"/>
    </source>
</evidence>